<evidence type="ECO:0000313" key="4">
    <source>
        <dbReference type="Proteomes" id="UP001189429"/>
    </source>
</evidence>
<organism evidence="3 4">
    <name type="scientific">Prorocentrum cordatum</name>
    <dbReference type="NCBI Taxonomy" id="2364126"/>
    <lineage>
        <taxon>Eukaryota</taxon>
        <taxon>Sar</taxon>
        <taxon>Alveolata</taxon>
        <taxon>Dinophyceae</taxon>
        <taxon>Prorocentrales</taxon>
        <taxon>Prorocentraceae</taxon>
        <taxon>Prorocentrum</taxon>
    </lineage>
</organism>
<dbReference type="EMBL" id="CAUYUJ010006969">
    <property type="protein sequence ID" value="CAK0819191.1"/>
    <property type="molecule type" value="Genomic_DNA"/>
</dbReference>
<evidence type="ECO:0000256" key="2">
    <source>
        <dbReference type="SAM" id="SignalP"/>
    </source>
</evidence>
<name>A0ABN9RJ95_9DINO</name>
<feature type="transmembrane region" description="Helical" evidence="1">
    <location>
        <begin position="213"/>
        <end position="234"/>
    </location>
</feature>
<proteinExistence type="predicted"/>
<dbReference type="Proteomes" id="UP001189429">
    <property type="component" value="Unassembled WGS sequence"/>
</dbReference>
<feature type="signal peptide" evidence="2">
    <location>
        <begin position="1"/>
        <end position="42"/>
    </location>
</feature>
<feature type="transmembrane region" description="Helical" evidence="1">
    <location>
        <begin position="302"/>
        <end position="324"/>
    </location>
</feature>
<feature type="transmembrane region" description="Helical" evidence="1">
    <location>
        <begin position="191"/>
        <end position="207"/>
    </location>
</feature>
<feature type="transmembrane region" description="Helical" evidence="1">
    <location>
        <begin position="66"/>
        <end position="90"/>
    </location>
</feature>
<keyword evidence="2" id="KW-0732">Signal</keyword>
<protein>
    <submittedName>
        <fullName evidence="3">Uncharacterized protein</fullName>
    </submittedName>
</protein>
<feature type="chain" id="PRO_5045278144" evidence="2">
    <location>
        <begin position="43"/>
        <end position="377"/>
    </location>
</feature>
<reference evidence="3" key="1">
    <citation type="submission" date="2023-10" db="EMBL/GenBank/DDBJ databases">
        <authorList>
            <person name="Chen Y."/>
            <person name="Shah S."/>
            <person name="Dougan E. K."/>
            <person name="Thang M."/>
            <person name="Chan C."/>
        </authorList>
    </citation>
    <scope>NUCLEOTIDE SEQUENCE [LARGE SCALE GENOMIC DNA]</scope>
</reference>
<keyword evidence="1" id="KW-0812">Transmembrane</keyword>
<evidence type="ECO:0000313" key="3">
    <source>
        <dbReference type="EMBL" id="CAK0819191.1"/>
    </source>
</evidence>
<keyword evidence="1" id="KW-0472">Membrane</keyword>
<sequence>MVGMGFYGASCTRAPRARLGSVFSAFLFTFLLLLLDVHGVWPQTDLLQVQGDVEEKMRSRFSFVPYWFKNVAKAMLVWMFNILIPVCYVLDVLRQSVRRAAGKAGPGEGILSPEGQQLANMLFPWSAANTLWWVCALGQAYFTFQFGFSKLTTVFLSWLNTELVAVSFFTVLAIIFVVGAMMFLAPPVPGIAVYLFTGIVVASHANNEQNKDTLGFGMGCGIAIALSFGLKMAACCGQYAMGYFLGKSVRIQALVGVDKVLTRAIMQILEQPGLSMGKVAILVGGPDWPVSVGCGIIRRAPAAAGTSPVVVLVGLTVLAGAYLGKVEPGTESTETLVATVLTGVATLAQVSAGLLAMYYIVSVATRDKEKLEKPRED</sequence>
<accession>A0ABN9RJ95</accession>
<feature type="non-terminal residue" evidence="3">
    <location>
        <position position="377"/>
    </location>
</feature>
<gene>
    <name evidence="3" type="ORF">PCOR1329_LOCUS21238</name>
</gene>
<evidence type="ECO:0000256" key="1">
    <source>
        <dbReference type="SAM" id="Phobius"/>
    </source>
</evidence>
<feature type="transmembrane region" description="Helical" evidence="1">
    <location>
        <begin position="122"/>
        <end position="144"/>
    </location>
</feature>
<keyword evidence="4" id="KW-1185">Reference proteome</keyword>
<feature type="transmembrane region" description="Helical" evidence="1">
    <location>
        <begin position="164"/>
        <end position="184"/>
    </location>
</feature>
<feature type="transmembrane region" description="Helical" evidence="1">
    <location>
        <begin position="336"/>
        <end position="361"/>
    </location>
</feature>
<comment type="caution">
    <text evidence="3">The sequence shown here is derived from an EMBL/GenBank/DDBJ whole genome shotgun (WGS) entry which is preliminary data.</text>
</comment>
<keyword evidence="1" id="KW-1133">Transmembrane helix</keyword>